<dbReference type="EMBL" id="CYSD01000018">
    <property type="protein sequence ID" value="CUH77183.1"/>
    <property type="molecule type" value="Genomic_DNA"/>
</dbReference>
<dbReference type="AlphaFoldDB" id="A0A0P1G603"/>
<dbReference type="PANTHER" id="PTHR21666:SF270">
    <property type="entry name" value="MUREIN HYDROLASE ACTIVATOR ENVC"/>
    <property type="match status" value="1"/>
</dbReference>
<dbReference type="GO" id="GO:0004222">
    <property type="term" value="F:metalloendopeptidase activity"/>
    <property type="evidence" value="ECO:0007669"/>
    <property type="project" value="TreeGrafter"/>
</dbReference>
<protein>
    <submittedName>
        <fullName evidence="2">Putative peptidase</fullName>
    </submittedName>
</protein>
<sequence length="299" mass="31798">MDCTLGEDCYIQQYVDHDPGPGAHDFTCGSLSYDGHSGTDIALPTLAAMEEGVRVLAAAAGTVVGVRDEMPDQILTAENRASIQGRECGNRVAIRHGDGWITQYCHLKRGSVLVQDGTYVEAGTPLALVGLSGATQFPHLHISLRKGKELRDPFTPDLDPNAADSCGAAGSETHWAHPVPYEAGDFLTAGFADHVPDYGAVTAGTADQSPLPADAPALVFWAMAYGARAGDRMELSILGPKSAPVFHTEVPLEKTQARLFRAGGIRLKDPLKPGQYSGQARLIRKGKVVGEITHDMTVN</sequence>
<proteinExistence type="predicted"/>
<accession>A0A0P1G603</accession>
<reference evidence="2 3" key="1">
    <citation type="submission" date="2015-09" db="EMBL/GenBank/DDBJ databases">
        <authorList>
            <consortium name="Swine Surveillance"/>
        </authorList>
    </citation>
    <scope>NUCLEOTIDE SEQUENCE [LARGE SCALE GENOMIC DNA]</scope>
    <source>
        <strain evidence="2 3">CECT 7557</strain>
    </source>
</reference>
<evidence type="ECO:0000259" key="1">
    <source>
        <dbReference type="Pfam" id="PF01551"/>
    </source>
</evidence>
<evidence type="ECO:0000313" key="3">
    <source>
        <dbReference type="Proteomes" id="UP000052022"/>
    </source>
</evidence>
<dbReference type="PANTHER" id="PTHR21666">
    <property type="entry name" value="PEPTIDASE-RELATED"/>
    <property type="match status" value="1"/>
</dbReference>
<feature type="domain" description="M23ase beta-sheet core" evidence="1">
    <location>
        <begin position="36"/>
        <end position="153"/>
    </location>
</feature>
<dbReference type="InterPro" id="IPR016047">
    <property type="entry name" value="M23ase_b-sheet_dom"/>
</dbReference>
<dbReference type="CDD" id="cd12797">
    <property type="entry name" value="M23_peptidase"/>
    <property type="match status" value="1"/>
</dbReference>
<dbReference type="STRING" id="928856.SAMN04488049_11543"/>
<dbReference type="Proteomes" id="UP000052022">
    <property type="component" value="Unassembled WGS sequence"/>
</dbReference>
<organism evidence="2 3">
    <name type="scientific">Tritonibacter multivorans</name>
    <dbReference type="NCBI Taxonomy" id="928856"/>
    <lineage>
        <taxon>Bacteria</taxon>
        <taxon>Pseudomonadati</taxon>
        <taxon>Pseudomonadota</taxon>
        <taxon>Alphaproteobacteria</taxon>
        <taxon>Rhodobacterales</taxon>
        <taxon>Paracoccaceae</taxon>
        <taxon>Tritonibacter</taxon>
    </lineage>
</organism>
<dbReference type="InterPro" id="IPR050570">
    <property type="entry name" value="Cell_wall_metabolism_enzyme"/>
</dbReference>
<gene>
    <name evidence="2" type="ORF">TRM7557_01249</name>
</gene>
<dbReference type="Pfam" id="PF01551">
    <property type="entry name" value="Peptidase_M23"/>
    <property type="match status" value="1"/>
</dbReference>
<dbReference type="SUPFAM" id="SSF51261">
    <property type="entry name" value="Duplicated hybrid motif"/>
    <property type="match status" value="1"/>
</dbReference>
<dbReference type="InterPro" id="IPR011055">
    <property type="entry name" value="Dup_hybrid_motif"/>
</dbReference>
<evidence type="ECO:0000313" key="2">
    <source>
        <dbReference type="EMBL" id="CUH77183.1"/>
    </source>
</evidence>
<dbReference type="RefSeq" id="WP_207382628.1">
    <property type="nucleotide sequence ID" value="NZ_CYSD01000018.1"/>
</dbReference>
<name>A0A0P1G603_9RHOB</name>
<keyword evidence="3" id="KW-1185">Reference proteome</keyword>
<dbReference type="Gene3D" id="2.70.70.10">
    <property type="entry name" value="Glucose Permease (Domain IIA)"/>
    <property type="match status" value="1"/>
</dbReference>